<name>A0AAD9P488_RIDPI</name>
<evidence type="ECO:0000313" key="2">
    <source>
        <dbReference type="EMBL" id="KAK2187857.1"/>
    </source>
</evidence>
<dbReference type="EMBL" id="JAODUO010000153">
    <property type="protein sequence ID" value="KAK2187857.1"/>
    <property type="molecule type" value="Genomic_DNA"/>
</dbReference>
<dbReference type="Proteomes" id="UP001209878">
    <property type="component" value="Unassembled WGS sequence"/>
</dbReference>
<proteinExistence type="predicted"/>
<keyword evidence="1" id="KW-0472">Membrane</keyword>
<evidence type="ECO:0000256" key="1">
    <source>
        <dbReference type="SAM" id="Phobius"/>
    </source>
</evidence>
<reference evidence="2" key="1">
    <citation type="journal article" date="2023" name="Mol. Biol. Evol.">
        <title>Third-Generation Sequencing Reveals the Adaptive Role of the Epigenome in Three Deep-Sea Polychaetes.</title>
        <authorList>
            <person name="Perez M."/>
            <person name="Aroh O."/>
            <person name="Sun Y."/>
            <person name="Lan Y."/>
            <person name="Juniper S.K."/>
            <person name="Young C.R."/>
            <person name="Angers B."/>
            <person name="Qian P.Y."/>
        </authorList>
    </citation>
    <scope>NUCLEOTIDE SEQUENCE</scope>
    <source>
        <strain evidence="2">R07B-5</strain>
    </source>
</reference>
<organism evidence="2 3">
    <name type="scientific">Ridgeia piscesae</name>
    <name type="common">Tubeworm</name>
    <dbReference type="NCBI Taxonomy" id="27915"/>
    <lineage>
        <taxon>Eukaryota</taxon>
        <taxon>Metazoa</taxon>
        <taxon>Spiralia</taxon>
        <taxon>Lophotrochozoa</taxon>
        <taxon>Annelida</taxon>
        <taxon>Polychaeta</taxon>
        <taxon>Sedentaria</taxon>
        <taxon>Canalipalpata</taxon>
        <taxon>Sabellida</taxon>
        <taxon>Siboglinidae</taxon>
        <taxon>Ridgeia</taxon>
    </lineage>
</organism>
<dbReference type="AlphaFoldDB" id="A0AAD9P488"/>
<evidence type="ECO:0000313" key="3">
    <source>
        <dbReference type="Proteomes" id="UP001209878"/>
    </source>
</evidence>
<gene>
    <name evidence="2" type="ORF">NP493_153g11035</name>
</gene>
<accession>A0AAD9P488</accession>
<keyword evidence="1" id="KW-0812">Transmembrane</keyword>
<comment type="caution">
    <text evidence="2">The sequence shown here is derived from an EMBL/GenBank/DDBJ whole genome shotgun (WGS) entry which is preliminary data.</text>
</comment>
<keyword evidence="1" id="KW-1133">Transmembrane helix</keyword>
<protein>
    <submittedName>
        <fullName evidence="2">Uncharacterized protein</fullName>
    </submittedName>
</protein>
<sequence length="165" mass="17992">MHAPHTIRTHTKRKHAFTYIRHTQSSIAVVSGLCIGLPFGCILLFLVVAIIVKMTRRRRAHANQSGPAIDHNDDVDSKQDALGHVNEASDVIQPDLALSMSISSAIQQHIMQKLSPTASVLPAVDVAKDVNETTTISEDPLPSETDHAGRFRSSLTLDIGLKQET</sequence>
<feature type="transmembrane region" description="Helical" evidence="1">
    <location>
        <begin position="27"/>
        <end position="52"/>
    </location>
</feature>
<keyword evidence="3" id="KW-1185">Reference proteome</keyword>